<feature type="region of interest" description="Disordered" evidence="5">
    <location>
        <begin position="33"/>
        <end position="52"/>
    </location>
</feature>
<dbReference type="eggNOG" id="KOG1729">
    <property type="taxonomic scope" value="Eukaryota"/>
</dbReference>
<keyword evidence="2 4" id="KW-0863">Zinc-finger</keyword>
<keyword evidence="1" id="KW-0479">Metal-binding</keyword>
<comment type="caution">
    <text evidence="7">The sequence shown here is derived from an EMBL/GenBank/DDBJ whole genome shotgun (WGS) entry which is preliminary data.</text>
</comment>
<dbReference type="GO" id="GO:0043130">
    <property type="term" value="F:ubiquitin binding"/>
    <property type="evidence" value="ECO:0007669"/>
    <property type="project" value="TreeGrafter"/>
</dbReference>
<dbReference type="Gene3D" id="3.30.40.10">
    <property type="entry name" value="Zinc/RING finger domain, C3HC4 (zinc finger)"/>
    <property type="match status" value="1"/>
</dbReference>
<dbReference type="InterPro" id="IPR013083">
    <property type="entry name" value="Znf_RING/FYVE/PHD"/>
</dbReference>
<evidence type="ECO:0000256" key="2">
    <source>
        <dbReference type="ARBA" id="ARBA00022771"/>
    </source>
</evidence>
<dbReference type="InterPro" id="IPR017455">
    <property type="entry name" value="Znf_FYVE-rel"/>
</dbReference>
<dbReference type="PROSITE" id="PS50178">
    <property type="entry name" value="ZF_FYVE"/>
    <property type="match status" value="1"/>
</dbReference>
<dbReference type="SMART" id="SM00064">
    <property type="entry name" value="FYVE"/>
    <property type="match status" value="1"/>
</dbReference>
<dbReference type="PANTHER" id="PTHR47794:SF1">
    <property type="entry name" value="VACUOLAR PROTEIN SORTING-ASSOCIATED PROTEIN 27"/>
    <property type="match status" value="1"/>
</dbReference>
<sequence>MHPFLDSTVSMSTPRYQLRPPKSPLYVPAVLRPTEPPRRLKQESQTPMSPRSLHEEALRMIGTADSSKYGIDGEFGIPEAVIKGLGQVTGPPTRVHWKPDVLSAHCDDPSGLCTRNFTTFYRRHHCRRCGLVFCQSHSTYLLPLDQDANFHPRGARTRGCESCWFQWIKWVEVRRSAAMKAKKKSSPEVAATPKPVHDAEVHAKNVNENILPTNPAYGKEPRHLSVPSNLGSVPQSVPRDWHWSTF</sequence>
<organism evidence="7 8">
    <name type="scientific">Blumeria graminis f. sp. hordei (strain DH14)</name>
    <name type="common">Barley powdery mildew</name>
    <name type="synonym">Oidium monilioides f. sp. hordei</name>
    <dbReference type="NCBI Taxonomy" id="546991"/>
    <lineage>
        <taxon>Eukaryota</taxon>
        <taxon>Fungi</taxon>
        <taxon>Dikarya</taxon>
        <taxon>Ascomycota</taxon>
        <taxon>Pezizomycotina</taxon>
        <taxon>Leotiomycetes</taxon>
        <taxon>Erysiphales</taxon>
        <taxon>Erysiphaceae</taxon>
        <taxon>Blumeria</taxon>
        <taxon>Blumeria hordei</taxon>
    </lineage>
</organism>
<keyword evidence="3" id="KW-0862">Zinc</keyword>
<evidence type="ECO:0000259" key="6">
    <source>
        <dbReference type="PROSITE" id="PS50178"/>
    </source>
</evidence>
<dbReference type="InParanoid" id="N1JJ53"/>
<dbReference type="GO" id="GO:0032266">
    <property type="term" value="F:phosphatidylinositol-3-phosphate binding"/>
    <property type="evidence" value="ECO:0007669"/>
    <property type="project" value="TreeGrafter"/>
</dbReference>
<accession>N1JJ53</accession>
<dbReference type="GO" id="GO:0043328">
    <property type="term" value="P:protein transport to vacuole involved in ubiquitin-dependent protein catabolic process via the multivesicular body sorting pathway"/>
    <property type="evidence" value="ECO:0007669"/>
    <property type="project" value="TreeGrafter"/>
</dbReference>
<dbReference type="Pfam" id="PF01363">
    <property type="entry name" value="FYVE"/>
    <property type="match status" value="1"/>
</dbReference>
<reference evidence="7 8" key="1">
    <citation type="journal article" date="2010" name="Science">
        <title>Genome expansion and gene loss in powdery mildew fungi reveal tradeoffs in extreme parasitism.</title>
        <authorList>
            <person name="Spanu P.D."/>
            <person name="Abbott J.C."/>
            <person name="Amselem J."/>
            <person name="Burgis T.A."/>
            <person name="Soanes D.M."/>
            <person name="Stueber K."/>
            <person name="Ver Loren van Themaat E."/>
            <person name="Brown J.K.M."/>
            <person name="Butcher S.A."/>
            <person name="Gurr S.J."/>
            <person name="Lebrun M.-H."/>
            <person name="Ridout C.J."/>
            <person name="Schulze-Lefert P."/>
            <person name="Talbot N.J."/>
            <person name="Ahmadinejad N."/>
            <person name="Ametz C."/>
            <person name="Barton G.R."/>
            <person name="Benjdia M."/>
            <person name="Bidzinski P."/>
            <person name="Bindschedler L.V."/>
            <person name="Both M."/>
            <person name="Brewer M.T."/>
            <person name="Cadle-Davidson L."/>
            <person name="Cadle-Davidson M.M."/>
            <person name="Collemare J."/>
            <person name="Cramer R."/>
            <person name="Frenkel O."/>
            <person name="Godfrey D."/>
            <person name="Harriman J."/>
            <person name="Hoede C."/>
            <person name="King B.C."/>
            <person name="Klages S."/>
            <person name="Kleemann J."/>
            <person name="Knoll D."/>
            <person name="Koti P.S."/>
            <person name="Kreplak J."/>
            <person name="Lopez-Ruiz F.J."/>
            <person name="Lu X."/>
            <person name="Maekawa T."/>
            <person name="Mahanil S."/>
            <person name="Micali C."/>
            <person name="Milgroom M.G."/>
            <person name="Montana G."/>
            <person name="Noir S."/>
            <person name="O'Connell R.J."/>
            <person name="Oberhaensli S."/>
            <person name="Parlange F."/>
            <person name="Pedersen C."/>
            <person name="Quesneville H."/>
            <person name="Reinhardt R."/>
            <person name="Rott M."/>
            <person name="Sacristan S."/>
            <person name="Schmidt S.M."/>
            <person name="Schoen M."/>
            <person name="Skamnioti P."/>
            <person name="Sommer H."/>
            <person name="Stephens A."/>
            <person name="Takahara H."/>
            <person name="Thordal-Christensen H."/>
            <person name="Vigouroux M."/>
            <person name="Wessling R."/>
            <person name="Wicker T."/>
            <person name="Panstruga R."/>
        </authorList>
    </citation>
    <scope>NUCLEOTIDE SEQUENCE [LARGE SCALE GENOMIC DNA]</scope>
    <source>
        <strain evidence="7">DH14</strain>
    </source>
</reference>
<name>N1JJ53_BLUG1</name>
<evidence type="ECO:0000313" key="7">
    <source>
        <dbReference type="EMBL" id="CCU78768.1"/>
    </source>
</evidence>
<dbReference type="GO" id="GO:0006623">
    <property type="term" value="P:protein targeting to vacuole"/>
    <property type="evidence" value="ECO:0007669"/>
    <property type="project" value="TreeGrafter"/>
</dbReference>
<dbReference type="GO" id="GO:0008270">
    <property type="term" value="F:zinc ion binding"/>
    <property type="evidence" value="ECO:0007669"/>
    <property type="project" value="UniProtKB-KW"/>
</dbReference>
<dbReference type="AlphaFoldDB" id="N1JJ53"/>
<gene>
    <name evidence="7" type="ORF">BGHDH14_bgh01790</name>
</gene>
<dbReference type="PANTHER" id="PTHR47794">
    <property type="entry name" value="VACUOLAR PROTEIN SORTING-ASSOCIATED PROTEIN 27"/>
    <property type="match status" value="1"/>
</dbReference>
<dbReference type="OrthoDB" id="10018316at2759"/>
<evidence type="ECO:0000256" key="4">
    <source>
        <dbReference type="PROSITE-ProRule" id="PRU00091"/>
    </source>
</evidence>
<protein>
    <submittedName>
        <fullName evidence="7">FYVE domain protein/FYVE zinc finger domain containing protein</fullName>
    </submittedName>
</protein>
<keyword evidence="8" id="KW-1185">Reference proteome</keyword>
<dbReference type="EMBL" id="CAUH01004076">
    <property type="protein sequence ID" value="CCU78768.1"/>
    <property type="molecule type" value="Genomic_DNA"/>
</dbReference>
<evidence type="ECO:0000256" key="3">
    <source>
        <dbReference type="ARBA" id="ARBA00022833"/>
    </source>
</evidence>
<dbReference type="SUPFAM" id="SSF57903">
    <property type="entry name" value="FYVE/PHD zinc finger"/>
    <property type="match status" value="1"/>
</dbReference>
<feature type="domain" description="FYVE-type" evidence="6">
    <location>
        <begin position="113"/>
        <end position="163"/>
    </location>
</feature>
<dbReference type="Proteomes" id="UP000015441">
    <property type="component" value="Unassembled WGS sequence"/>
</dbReference>
<evidence type="ECO:0000256" key="5">
    <source>
        <dbReference type="SAM" id="MobiDB-lite"/>
    </source>
</evidence>
<dbReference type="HOGENOM" id="CLU_082207_0_0_1"/>
<feature type="region of interest" description="Disordered" evidence="5">
    <location>
        <begin position="1"/>
        <end position="23"/>
    </location>
</feature>
<dbReference type="CDD" id="cd15760">
    <property type="entry name" value="FYVE_scVPS27p_like"/>
    <property type="match status" value="1"/>
</dbReference>
<dbReference type="GO" id="GO:0033565">
    <property type="term" value="C:ESCRT-0 complex"/>
    <property type="evidence" value="ECO:0007669"/>
    <property type="project" value="TreeGrafter"/>
</dbReference>
<evidence type="ECO:0000313" key="8">
    <source>
        <dbReference type="Proteomes" id="UP000015441"/>
    </source>
</evidence>
<dbReference type="STRING" id="546991.N1JJ53"/>
<dbReference type="InterPro" id="IPR000306">
    <property type="entry name" value="Znf_FYVE"/>
</dbReference>
<evidence type="ECO:0000256" key="1">
    <source>
        <dbReference type="ARBA" id="ARBA00022723"/>
    </source>
</evidence>
<proteinExistence type="predicted"/>
<dbReference type="InterPro" id="IPR011011">
    <property type="entry name" value="Znf_FYVE_PHD"/>
</dbReference>